<evidence type="ECO:0000256" key="1">
    <source>
        <dbReference type="ARBA" id="ARBA00004229"/>
    </source>
</evidence>
<dbReference type="Gene3D" id="3.40.50.300">
    <property type="entry name" value="P-loop containing nucleotide triphosphate hydrolases"/>
    <property type="match status" value="2"/>
</dbReference>
<evidence type="ECO:0000256" key="12">
    <source>
        <dbReference type="SAM" id="MobiDB-lite"/>
    </source>
</evidence>
<evidence type="ECO:0000256" key="6">
    <source>
        <dbReference type="ARBA" id="ARBA00022801"/>
    </source>
</evidence>
<feature type="region of interest" description="Disordered" evidence="12">
    <location>
        <begin position="198"/>
        <end position="247"/>
    </location>
</feature>
<dbReference type="FunFam" id="3.40.50.300:FF:000500">
    <property type="entry name" value="ATP-dependent RNA helicase DHX29"/>
    <property type="match status" value="1"/>
</dbReference>
<keyword evidence="8" id="KW-0067">ATP-binding</keyword>
<dbReference type="InterPro" id="IPR001650">
    <property type="entry name" value="Helicase_C-like"/>
</dbReference>
<dbReference type="GeneID" id="38775210"/>
<evidence type="ECO:0000313" key="16">
    <source>
        <dbReference type="Proteomes" id="UP000287166"/>
    </source>
</evidence>
<evidence type="ECO:0000256" key="8">
    <source>
        <dbReference type="ARBA" id="ARBA00022840"/>
    </source>
</evidence>
<evidence type="ECO:0000256" key="2">
    <source>
        <dbReference type="ARBA" id="ARBA00012552"/>
    </source>
</evidence>
<dbReference type="InParanoid" id="A0A401G821"/>
<dbReference type="GO" id="GO:0016787">
    <property type="term" value="F:hydrolase activity"/>
    <property type="evidence" value="ECO:0007669"/>
    <property type="project" value="UniProtKB-KW"/>
</dbReference>
<dbReference type="FunCoup" id="A0A401G821">
    <property type="interactions" value="392"/>
</dbReference>
<dbReference type="GO" id="GO:0005524">
    <property type="term" value="F:ATP binding"/>
    <property type="evidence" value="ECO:0007669"/>
    <property type="project" value="UniProtKB-KW"/>
</dbReference>
<feature type="domain" description="Helicase ATP-binding" evidence="13">
    <location>
        <begin position="652"/>
        <end position="830"/>
    </location>
</feature>
<name>A0A401G821_9APHY</name>
<dbReference type="PROSITE" id="PS51194">
    <property type="entry name" value="HELICASE_CTER"/>
    <property type="match status" value="1"/>
</dbReference>
<evidence type="ECO:0000256" key="11">
    <source>
        <dbReference type="ARBA" id="ARBA00047984"/>
    </source>
</evidence>
<dbReference type="InterPro" id="IPR011709">
    <property type="entry name" value="DEAD-box_helicase_OB_fold"/>
</dbReference>
<gene>
    <name evidence="15" type="ORF">SCP_0111770</name>
</gene>
<feature type="compositionally biased region" description="Low complexity" evidence="12">
    <location>
        <begin position="227"/>
        <end position="241"/>
    </location>
</feature>
<keyword evidence="9" id="KW-0694">RNA-binding</keyword>
<dbReference type="CDD" id="cd18791">
    <property type="entry name" value="SF2_C_RHA"/>
    <property type="match status" value="1"/>
</dbReference>
<dbReference type="Pfam" id="PF00270">
    <property type="entry name" value="DEAD"/>
    <property type="match status" value="1"/>
</dbReference>
<feature type="region of interest" description="Disordered" evidence="12">
    <location>
        <begin position="382"/>
        <end position="403"/>
    </location>
</feature>
<dbReference type="SMART" id="SM00490">
    <property type="entry name" value="HELICc"/>
    <property type="match status" value="1"/>
</dbReference>
<dbReference type="Pfam" id="PF00271">
    <property type="entry name" value="Helicase_C"/>
    <property type="match status" value="1"/>
</dbReference>
<dbReference type="InterPro" id="IPR027417">
    <property type="entry name" value="P-loop_NTPase"/>
</dbReference>
<comment type="caution">
    <text evidence="15">The sequence shown here is derived from an EMBL/GenBank/DDBJ whole genome shotgun (WGS) entry which is preliminary data.</text>
</comment>
<protein>
    <recommendedName>
        <fullName evidence="2">RNA helicase</fullName>
        <ecNumber evidence="2">3.6.4.13</ecNumber>
    </recommendedName>
</protein>
<feature type="compositionally biased region" description="Acidic residues" evidence="12">
    <location>
        <begin position="876"/>
        <end position="891"/>
    </location>
</feature>
<accession>A0A401G821</accession>
<organism evidence="15 16">
    <name type="scientific">Sparassis crispa</name>
    <dbReference type="NCBI Taxonomy" id="139825"/>
    <lineage>
        <taxon>Eukaryota</taxon>
        <taxon>Fungi</taxon>
        <taxon>Dikarya</taxon>
        <taxon>Basidiomycota</taxon>
        <taxon>Agaricomycotina</taxon>
        <taxon>Agaricomycetes</taxon>
        <taxon>Polyporales</taxon>
        <taxon>Sparassidaceae</taxon>
        <taxon>Sparassis</taxon>
    </lineage>
</organism>
<dbReference type="OrthoDB" id="5600252at2759"/>
<evidence type="ECO:0000256" key="7">
    <source>
        <dbReference type="ARBA" id="ARBA00022806"/>
    </source>
</evidence>
<dbReference type="Pfam" id="PF07717">
    <property type="entry name" value="OB_NTP_bind"/>
    <property type="match status" value="1"/>
</dbReference>
<dbReference type="SMART" id="SM00847">
    <property type="entry name" value="HA2"/>
    <property type="match status" value="1"/>
</dbReference>
<evidence type="ECO:0000256" key="10">
    <source>
        <dbReference type="ARBA" id="ARBA00022946"/>
    </source>
</evidence>
<keyword evidence="10" id="KW-0809">Transit peptide</keyword>
<keyword evidence="3" id="KW-0150">Chloroplast</keyword>
<evidence type="ECO:0000256" key="4">
    <source>
        <dbReference type="ARBA" id="ARBA00022640"/>
    </source>
</evidence>
<proteinExistence type="predicted"/>
<dbReference type="RefSeq" id="XP_027609206.1">
    <property type="nucleotide sequence ID" value="XM_027753405.1"/>
</dbReference>
<dbReference type="SMART" id="SM00487">
    <property type="entry name" value="DEXDc"/>
    <property type="match status" value="1"/>
</dbReference>
<dbReference type="InterPro" id="IPR056890">
    <property type="entry name" value="UBA_DHX29-like"/>
</dbReference>
<dbReference type="PROSITE" id="PS51192">
    <property type="entry name" value="HELICASE_ATP_BIND_1"/>
    <property type="match status" value="1"/>
</dbReference>
<feature type="compositionally biased region" description="Polar residues" evidence="12">
    <location>
        <begin position="198"/>
        <end position="222"/>
    </location>
</feature>
<keyword evidence="16" id="KW-1185">Reference proteome</keyword>
<keyword evidence="4" id="KW-0934">Plastid</keyword>
<keyword evidence="6" id="KW-0378">Hydrolase</keyword>
<evidence type="ECO:0000256" key="9">
    <source>
        <dbReference type="ARBA" id="ARBA00022884"/>
    </source>
</evidence>
<evidence type="ECO:0000256" key="5">
    <source>
        <dbReference type="ARBA" id="ARBA00022741"/>
    </source>
</evidence>
<dbReference type="PANTHER" id="PTHR18934:SF145">
    <property type="entry name" value="ATP-DEPENDENT RNA HELICASE DHX57-RELATED"/>
    <property type="match status" value="1"/>
</dbReference>
<feature type="region of interest" description="Disordered" evidence="12">
    <location>
        <begin position="870"/>
        <end position="893"/>
    </location>
</feature>
<dbReference type="STRING" id="139825.A0A401G821"/>
<dbReference type="EMBL" id="BFAD01000001">
    <property type="protein sequence ID" value="GBE78293.1"/>
    <property type="molecule type" value="Genomic_DNA"/>
</dbReference>
<sequence>MAKKKKTQLKAVARGFATTSVPKKVVLPAEEDGVDISETIDAAPIVKDAIRTTPVGGELAQAPTDDYDLDKHEEESLQLLVDKLQDKTEKDIVRTIKAIKQEQRFSETLVRLDWDSRLVDRVLSLALESDHAGVKRALDETEEKAIARLAITYGVLRRLGFSEDRVEECLRATEGVDLDEAFAWLHLHCAEEELGLQNGSRAASEPKTPTINTPQSPRTSLTPVLPSSVSGYSSHGVSSSSRRLNPDISVFEPTTSASLTSLHYDDGMPEETDIGGTHTPLFSDHGRQSPTDDANAEFIRLKLQISDLTTHRRQPDETRDAAFLRGLQKRLEDVKKDYFFDQEEAEAQFRIEREKADAAALRSRLRGEVPVVQTLLSLERCRNRPPEKEPPPSVVGDTSSDIFDNEDEESNGGLFELLEAMPETEVSDRGVTVAVRDMALPKHWSGRTPRSLLSEVVHKVDRFAAISYQCISGLSRAKRAAVEIHWEGGKTQGWSMDDIACHDMSQAEQYISTIAMHALTFPRSDGFACIGSMGVSSQTTFRLLPAIYRDLWDELEQKRKVTNDAVNRSVWAKLRVIIEPKMNVDRKANSKVSRDVFDRKDLPVIPNVGQSNDLTPEQIKAGFRTRQASAPYQDMLRQREQLPIARYRGEITSILDRSQILVLSGETGCGKSTQVPAFILEHQLALGRDCKIYCTEPRRISAISLAQRVSRELGEVPGAVGTLGSIVGYSIRLESNITSRTRLAFVTNGIALRMLEGGSGQGGQGTAFDEITHIIIDEVHERTIESDFLLIVLKSLLRERPNLKVVLMSATVDADKISDYFGGCPILYVPGRTFPVDVRYLEDAVEFTRWKITESSPYARRGKDKFNQSKAKVDWSEDTAPADDEDEEAEQDNVKLEKRYSPNTVSTVNLLDERVIPYDLIVRLLERLCIEDPTYTTYSAAILIFMPGMGEIRRLNDILSEHRYFGSELQFKLYPLHSMISSENQGAVFDIPPQGIRKIVIATNIAETGITIPDITCVIDTGKHREMRFDEKRQISRLIETFVAKSNAAQRRGRAGRVQSGLCFHLFTKLRHDTKLAQHPDPEMMRLSLSDLALRIKIMKVKLGSSVEDVLSRALDPPLPVNIQRAVSSLVEVRALTLNEEITPMGRLLSKLPTDVHLGKFLLIATLFRCLDPALTVAATLNSKSPFLSPLGLEKEADRAKLSFQVENSDFLTLHNAFASWRRACANGVARKFCKSTYLSHQNLQQIEELRQQFLGYLVDSSFIQVDKAFVLELSRARFTRNRTRFVAVPAELDLNSSNVFLFNAALTAGLYPKILAVDPMQGGMRTITNNQAAFFHPSSVNFRRKPKDFGVNHLCYFTLMHSKKLYAWETGPVDDISLLLLCGEAEFKLASDVVYIDRKIKFRITPKSGIALKVLRAQISSLLATQMRSKPLLESQVLWNDLAMMVLGKFKVNDPLENQDGVTVVIHNRNT</sequence>
<evidence type="ECO:0000259" key="13">
    <source>
        <dbReference type="PROSITE" id="PS51192"/>
    </source>
</evidence>
<comment type="catalytic activity">
    <reaction evidence="11">
        <text>ATP + H2O = ADP + phosphate + H(+)</text>
        <dbReference type="Rhea" id="RHEA:13065"/>
        <dbReference type="ChEBI" id="CHEBI:15377"/>
        <dbReference type="ChEBI" id="CHEBI:15378"/>
        <dbReference type="ChEBI" id="CHEBI:30616"/>
        <dbReference type="ChEBI" id="CHEBI:43474"/>
        <dbReference type="ChEBI" id="CHEBI:456216"/>
        <dbReference type="EC" id="3.6.4.13"/>
    </reaction>
</comment>
<comment type="subcellular location">
    <subcellularLocation>
        <location evidence="1">Plastid</location>
        <location evidence="1">Chloroplast</location>
    </subcellularLocation>
</comment>
<dbReference type="Pfam" id="PF24899">
    <property type="entry name" value="UBA_DHX29"/>
    <property type="match status" value="1"/>
</dbReference>
<dbReference type="CDD" id="cd17917">
    <property type="entry name" value="DEXHc_RHA-like"/>
    <property type="match status" value="1"/>
</dbReference>
<keyword evidence="5" id="KW-0547">Nucleotide-binding</keyword>
<dbReference type="EC" id="3.6.4.13" evidence="2"/>
<dbReference type="FunFam" id="1.20.120.1080:FF:000002">
    <property type="entry name" value="Putative ATP-dependent RNA helicase DHX36"/>
    <property type="match status" value="1"/>
</dbReference>
<dbReference type="FunFam" id="3.40.50.300:FF:000819">
    <property type="entry name" value="ATP dependent RNA helicase, putative"/>
    <property type="match status" value="1"/>
</dbReference>
<evidence type="ECO:0000256" key="3">
    <source>
        <dbReference type="ARBA" id="ARBA00022528"/>
    </source>
</evidence>
<dbReference type="Gene3D" id="1.20.120.1080">
    <property type="match status" value="1"/>
</dbReference>
<reference evidence="15 16" key="1">
    <citation type="journal article" date="2018" name="Sci. Rep.">
        <title>Genome sequence of the cauliflower mushroom Sparassis crispa (Hanabiratake) and its association with beneficial usage.</title>
        <authorList>
            <person name="Kiyama R."/>
            <person name="Furutani Y."/>
            <person name="Kawaguchi K."/>
            <person name="Nakanishi T."/>
        </authorList>
    </citation>
    <scope>NUCLEOTIDE SEQUENCE [LARGE SCALE GENOMIC DNA]</scope>
</reference>
<evidence type="ECO:0000259" key="14">
    <source>
        <dbReference type="PROSITE" id="PS51194"/>
    </source>
</evidence>
<feature type="domain" description="Helicase C-terminal" evidence="14">
    <location>
        <begin position="933"/>
        <end position="1100"/>
    </location>
</feature>
<dbReference type="SUPFAM" id="SSF52540">
    <property type="entry name" value="P-loop containing nucleoside triphosphate hydrolases"/>
    <property type="match status" value="1"/>
</dbReference>
<dbReference type="GO" id="GO:0003723">
    <property type="term" value="F:RNA binding"/>
    <property type="evidence" value="ECO:0007669"/>
    <property type="project" value="UniProtKB-KW"/>
</dbReference>
<dbReference type="InterPro" id="IPR011545">
    <property type="entry name" value="DEAD/DEAH_box_helicase_dom"/>
</dbReference>
<evidence type="ECO:0000313" key="15">
    <source>
        <dbReference type="EMBL" id="GBE78293.1"/>
    </source>
</evidence>
<dbReference type="Pfam" id="PF21010">
    <property type="entry name" value="HA2_C"/>
    <property type="match status" value="1"/>
</dbReference>
<dbReference type="GO" id="GO:0003724">
    <property type="term" value="F:RNA helicase activity"/>
    <property type="evidence" value="ECO:0007669"/>
    <property type="project" value="UniProtKB-EC"/>
</dbReference>
<keyword evidence="7 15" id="KW-0347">Helicase</keyword>
<dbReference type="InterPro" id="IPR007502">
    <property type="entry name" value="Helicase-assoc_dom"/>
</dbReference>
<dbReference type="Proteomes" id="UP000287166">
    <property type="component" value="Unassembled WGS sequence"/>
</dbReference>
<dbReference type="InterPro" id="IPR014001">
    <property type="entry name" value="Helicase_ATP-bd"/>
</dbReference>
<dbReference type="PANTHER" id="PTHR18934">
    <property type="entry name" value="ATP-DEPENDENT RNA HELICASE"/>
    <property type="match status" value="1"/>
</dbReference>